<accession>A0A1H5DLR5</accession>
<evidence type="ECO:0000313" key="1">
    <source>
        <dbReference type="EMBL" id="SED49451.1"/>
    </source>
</evidence>
<dbReference type="STRING" id="53406.SAMN05421553_2762"/>
<dbReference type="AlphaFoldDB" id="A0A1H5DLR5"/>
<reference evidence="2" key="2">
    <citation type="submission" date="2016-10" db="EMBL/GenBank/DDBJ databases">
        <authorList>
            <person name="de Groot N.N."/>
        </authorList>
    </citation>
    <scope>NUCLEOTIDE SEQUENCE [LARGE SCALE GENOMIC DNA]</scope>
    <source>
        <strain evidence="2">DSM 12111</strain>
    </source>
</reference>
<dbReference type="EMBL" id="FNSC01000001">
    <property type="protein sequence ID" value="SED79784.1"/>
    <property type="molecule type" value="Genomic_DNA"/>
</dbReference>
<name>A0A1H5DLR5_PSEAG</name>
<dbReference type="OrthoDB" id="5689128at2"/>
<reference evidence="3" key="1">
    <citation type="submission" date="2016-10" db="EMBL/GenBank/DDBJ databases">
        <authorList>
            <person name="Varghese N."/>
            <person name="Submissions S."/>
        </authorList>
    </citation>
    <scope>NUCLEOTIDE SEQUENCE [LARGE SCALE GENOMIC DNA]</scope>
    <source>
        <strain evidence="3">DSM 12111</strain>
    </source>
</reference>
<proteinExistence type="predicted"/>
<dbReference type="RefSeq" id="WP_090382112.1">
    <property type="nucleotide sequence ID" value="NZ_FNSC01000001.1"/>
</dbReference>
<sequence length="130" mass="14958">MNISVEFWQLVSLLLGFFAFLGAAGKMLLGQIDQRLETRFASMEEARKLSTLHWDSRFSALLNQSKEDADAVRQLERDLMELRAELPERYLRREDYIRGQSIIEAKLDGLTMKIENAQMRVLLNGGNHAT</sequence>
<protein>
    <submittedName>
        <fullName evidence="2">Uncharacterized protein</fullName>
    </submittedName>
</protein>
<dbReference type="EMBL" id="FNSC01000001">
    <property type="protein sequence ID" value="SED49451.1"/>
    <property type="molecule type" value="Genomic_DNA"/>
</dbReference>
<gene>
    <name evidence="1" type="ORF">SAMN05421553_2762</name>
    <name evidence="2" type="ORF">SAMN05421553_3358</name>
</gene>
<keyword evidence="3" id="KW-1185">Reference proteome</keyword>
<organism evidence="2 3">
    <name type="scientific">Pseudomonas anguilliseptica</name>
    <dbReference type="NCBI Taxonomy" id="53406"/>
    <lineage>
        <taxon>Bacteria</taxon>
        <taxon>Pseudomonadati</taxon>
        <taxon>Pseudomonadota</taxon>
        <taxon>Gammaproteobacteria</taxon>
        <taxon>Pseudomonadales</taxon>
        <taxon>Pseudomonadaceae</taxon>
        <taxon>Pseudomonas</taxon>
    </lineage>
</organism>
<evidence type="ECO:0000313" key="3">
    <source>
        <dbReference type="Proteomes" id="UP000242849"/>
    </source>
</evidence>
<evidence type="ECO:0000313" key="2">
    <source>
        <dbReference type="EMBL" id="SED79784.1"/>
    </source>
</evidence>
<dbReference type="Proteomes" id="UP000242849">
    <property type="component" value="Unassembled WGS sequence"/>
</dbReference>